<evidence type="ECO:0000259" key="1">
    <source>
        <dbReference type="PROSITE" id="PS50157"/>
    </source>
</evidence>
<dbReference type="RefSeq" id="WP_011571981.1">
    <property type="nucleotide sequence ID" value="NC_017459.1"/>
</dbReference>
<proteinExistence type="predicted"/>
<dbReference type="GeneID" id="55371957"/>
<sequence length="45" mass="5345">MVSMVTRDSDQWYQCDKCEMLFDNEADAKTHEEHCEGDEEPSYLQ</sequence>
<dbReference type="Proteomes" id="UP000007954">
    <property type="component" value="Chromosome"/>
</dbReference>
<name>G0LJG6_HALWC</name>
<dbReference type="OrthoDB" id="295047at2157"/>
<dbReference type="HOGENOM" id="CLU_3210688_0_0_2"/>
<accession>G0LJG6</accession>
<dbReference type="Pfam" id="PF23447">
    <property type="entry name" value="DUF7128"/>
    <property type="match status" value="1"/>
</dbReference>
<gene>
    <name evidence="2" type="ordered locus">Hqrw_3113</name>
</gene>
<protein>
    <submittedName>
        <fullName evidence="2">Homolog to small CPxCG-related zinc finger protein</fullName>
    </submittedName>
</protein>
<reference evidence="2 3" key="1">
    <citation type="journal article" date="2011" name="PLoS ONE">
        <title>Haloquadratum walsbyi: limited diversity in a global pond.</title>
        <authorList>
            <person name="Dyall-Smith M."/>
            <person name="Pfeiffer F."/>
            <person name="Klee K."/>
            <person name="Palm P."/>
            <person name="Gross K."/>
            <person name="Schuster S.C."/>
            <person name="Rampp M."/>
            <person name="Oesterhelt D."/>
        </authorList>
    </citation>
    <scope>NUCLEOTIDE SEQUENCE [LARGE SCALE GENOMIC DNA]</scope>
    <source>
        <strain evidence="3">DSM 16854 / JCM 12705 / C23</strain>
    </source>
</reference>
<dbReference type="InterPro" id="IPR013087">
    <property type="entry name" value="Znf_C2H2_type"/>
</dbReference>
<evidence type="ECO:0000313" key="2">
    <source>
        <dbReference type="EMBL" id="CCC40900.1"/>
    </source>
</evidence>
<dbReference type="AlphaFoldDB" id="G0LJG6"/>
<dbReference type="PROSITE" id="PS50157">
    <property type="entry name" value="ZINC_FINGER_C2H2_2"/>
    <property type="match status" value="1"/>
</dbReference>
<dbReference type="KEGG" id="hwc:Hqrw_3113"/>
<evidence type="ECO:0000313" key="3">
    <source>
        <dbReference type="Proteomes" id="UP000007954"/>
    </source>
</evidence>
<feature type="domain" description="C2H2-type" evidence="1">
    <location>
        <begin position="13"/>
        <end position="41"/>
    </location>
</feature>
<organism evidence="2 3">
    <name type="scientific">Haloquadratum walsbyi (strain DSM 16854 / JCM 12705 / C23)</name>
    <dbReference type="NCBI Taxonomy" id="768065"/>
    <lineage>
        <taxon>Archaea</taxon>
        <taxon>Methanobacteriati</taxon>
        <taxon>Methanobacteriota</taxon>
        <taxon>Stenosarchaea group</taxon>
        <taxon>Halobacteria</taxon>
        <taxon>Halobacteriales</taxon>
        <taxon>Haloferacaceae</taxon>
        <taxon>Haloquadratum</taxon>
    </lineage>
</organism>
<dbReference type="InterPro" id="IPR055552">
    <property type="entry name" value="DUF7128"/>
</dbReference>
<dbReference type="EMBL" id="FR746099">
    <property type="protein sequence ID" value="CCC40900.1"/>
    <property type="molecule type" value="Genomic_DNA"/>
</dbReference>